<dbReference type="PANTHER" id="PTHR48057">
    <property type="entry name" value="LEUCINE-RICH REPEAT SERINE/THREONINE-PROTEIN KINASE 1"/>
    <property type="match status" value="1"/>
</dbReference>
<dbReference type="AlphaFoldDB" id="A0A9E6ZZS8"/>
<proteinExistence type="predicted"/>
<dbReference type="SUPFAM" id="SSF52058">
    <property type="entry name" value="L domain-like"/>
    <property type="match status" value="1"/>
</dbReference>
<keyword evidence="1" id="KW-0433">Leucine-rich repeat</keyword>
<evidence type="ECO:0000259" key="3">
    <source>
        <dbReference type="Pfam" id="PF23598"/>
    </source>
</evidence>
<dbReference type="Pfam" id="PF00560">
    <property type="entry name" value="LRR_1"/>
    <property type="match status" value="1"/>
</dbReference>
<dbReference type="Gene3D" id="3.80.10.10">
    <property type="entry name" value="Ribonuclease Inhibitor"/>
    <property type="match status" value="2"/>
</dbReference>
<dbReference type="InterPro" id="IPR052595">
    <property type="entry name" value="LRRC69/RLP"/>
</dbReference>
<evidence type="ECO:0000256" key="2">
    <source>
        <dbReference type="ARBA" id="ARBA00022737"/>
    </source>
</evidence>
<dbReference type="EMBL" id="CP094358">
    <property type="protein sequence ID" value="UOB16911.1"/>
    <property type="molecule type" value="Genomic_DNA"/>
</dbReference>
<gene>
    <name evidence="4" type="ORF">MQE35_14365</name>
</gene>
<dbReference type="InterPro" id="IPR003591">
    <property type="entry name" value="Leu-rich_rpt_typical-subtyp"/>
</dbReference>
<keyword evidence="2" id="KW-0677">Repeat</keyword>
<reference evidence="4" key="1">
    <citation type="submission" date="2022-03" db="EMBL/GenBank/DDBJ databases">
        <title>Description of Abyssus ytuae gen. nov., sp. nov., a novel member of the family Flavobacteriaceae isolated from the sediment of Mariana Trench.</title>
        <authorList>
            <person name="Zhang J."/>
            <person name="Xu X."/>
        </authorList>
    </citation>
    <scope>NUCLEOTIDE SEQUENCE</scope>
    <source>
        <strain evidence="4">MT3330</strain>
    </source>
</reference>
<dbReference type="InterPro" id="IPR055414">
    <property type="entry name" value="LRR_R13L4/SHOC2-like"/>
</dbReference>
<dbReference type="Gene3D" id="2.60.40.2340">
    <property type="match status" value="3"/>
</dbReference>
<dbReference type="Pfam" id="PF13855">
    <property type="entry name" value="LRR_8"/>
    <property type="match status" value="1"/>
</dbReference>
<evidence type="ECO:0000313" key="4">
    <source>
        <dbReference type="EMBL" id="UOB16911.1"/>
    </source>
</evidence>
<dbReference type="GO" id="GO:0009274">
    <property type="term" value="C:peptidoglycan-based cell wall"/>
    <property type="evidence" value="ECO:0007669"/>
    <property type="project" value="UniProtKB-ARBA"/>
</dbReference>
<name>A0A9E6ZZS8_9FLAO</name>
<evidence type="ECO:0000256" key="1">
    <source>
        <dbReference type="ARBA" id="ARBA00022614"/>
    </source>
</evidence>
<dbReference type="RefSeq" id="WP_255842164.1">
    <property type="nucleotide sequence ID" value="NZ_CP094358.1"/>
</dbReference>
<organism evidence="4 5">
    <name type="scientific">Abyssalbus ytuae</name>
    <dbReference type="NCBI Taxonomy" id="2926907"/>
    <lineage>
        <taxon>Bacteria</taxon>
        <taxon>Pseudomonadati</taxon>
        <taxon>Bacteroidota</taxon>
        <taxon>Flavobacteriia</taxon>
        <taxon>Flavobacteriales</taxon>
        <taxon>Flavobacteriaceae</taxon>
        <taxon>Abyssalbus</taxon>
    </lineage>
</organism>
<dbReference type="SMART" id="SM00369">
    <property type="entry name" value="LRR_TYP"/>
    <property type="match status" value="8"/>
</dbReference>
<dbReference type="InterPro" id="IPR032675">
    <property type="entry name" value="LRR_dom_sf"/>
</dbReference>
<dbReference type="SMART" id="SM00364">
    <property type="entry name" value="LRR_BAC"/>
    <property type="match status" value="9"/>
</dbReference>
<protein>
    <submittedName>
        <fullName evidence="4">Leucine-rich repeat domain-containing protein</fullName>
    </submittedName>
</protein>
<dbReference type="InterPro" id="IPR001611">
    <property type="entry name" value="Leu-rich_rpt"/>
</dbReference>
<accession>A0A9E6ZZS8</accession>
<dbReference type="PROSITE" id="PS51450">
    <property type="entry name" value="LRR"/>
    <property type="match status" value="8"/>
</dbReference>
<dbReference type="Proteomes" id="UP000831290">
    <property type="component" value="Chromosome"/>
</dbReference>
<dbReference type="PANTHER" id="PTHR48057:SF7">
    <property type="entry name" value="LEUCINE-RICH REPEAT SERINE_THREONINE-PROTEIN KINASE 1"/>
    <property type="match status" value="1"/>
</dbReference>
<dbReference type="PRINTS" id="PR00019">
    <property type="entry name" value="LEURICHRPT"/>
</dbReference>
<evidence type="ECO:0000313" key="5">
    <source>
        <dbReference type="Proteomes" id="UP000831290"/>
    </source>
</evidence>
<feature type="domain" description="Disease resistance R13L4/SHOC-2-like LRR" evidence="3">
    <location>
        <begin position="417"/>
        <end position="522"/>
    </location>
</feature>
<keyword evidence="5" id="KW-1185">Reference proteome</keyword>
<dbReference type="KEGG" id="fbm:MQE35_14365"/>
<dbReference type="FunFam" id="3.80.10.10:FF:001164">
    <property type="entry name" value="GH01279p"/>
    <property type="match status" value="1"/>
</dbReference>
<sequence length="580" mass="63010">MKKYFYVLLFVAGGICMTSCNKDDDNPSPKSDAKQIISFVFKKEDNKALNEDVTAEINQEDKTIIATIPFGTELTSLLPEVKVSEKAAVSPTSTQDFSSEVTYTVTAENGTKATYKVIVNQAEPNASDAKQILSFVFKEEDNTALNEDVTAAINQEDKTITATVPFGTELTSLLPEVKVSEKAAVSPTSTQDFSSEVDYVVTAENGTKATYKVSVKKADPGTGKQILSFVFKQEDNTALNEDVTAEIDHDNHTIIANIPASIDLTTLTPSIEVSEGAAVSFSGPQECSNEIIYTVTAQDATQAAYTFAFKFTATTQKEVLIAIYKSNPCNTLGWDLDNEDISEWNGVEADNQGNIIRLNVSSRKLTNLPAVIGQLTNLEFLDLGNNQLTGIPAEIGQLTSLEQLYLNYNQLTSIPGEIGQLTNLGYLYLNNNQLTSIPGEIGQLTSLEQLDLSNNQLTSIPAGIGQLTNLEFLFLHNNQLTSIPAEISQLTSLEQLGVSNNQLTSIPTEIGQLTSLVRLYLDNNQLTSIPTEIGQLTKLKYLYLNNNPLTSIPSEVCNLGNNGTIIIKDDNVTCETAADD</sequence>
<dbReference type="SMART" id="SM00365">
    <property type="entry name" value="LRR_SD22"/>
    <property type="match status" value="7"/>
</dbReference>
<dbReference type="Pfam" id="PF23598">
    <property type="entry name" value="LRR_14"/>
    <property type="match status" value="1"/>
</dbReference>